<proteinExistence type="inferred from homology"/>
<dbReference type="InterPro" id="IPR015633">
    <property type="entry name" value="E2F"/>
</dbReference>
<evidence type="ECO:0000256" key="6">
    <source>
        <dbReference type="SAM" id="MobiDB-lite"/>
    </source>
</evidence>
<keyword evidence="4 5" id="KW-0804">Transcription</keyword>
<evidence type="ECO:0000313" key="9">
    <source>
        <dbReference type="Proteomes" id="UP001314263"/>
    </source>
</evidence>
<dbReference type="InterPro" id="IPR036388">
    <property type="entry name" value="WH-like_DNA-bd_sf"/>
</dbReference>
<dbReference type="Proteomes" id="UP001314263">
    <property type="component" value="Unassembled WGS sequence"/>
</dbReference>
<evidence type="ECO:0000256" key="1">
    <source>
        <dbReference type="ARBA" id="ARBA00010940"/>
    </source>
</evidence>
<comment type="subcellular location">
    <subcellularLocation>
        <location evidence="5">Nucleus</location>
    </subcellularLocation>
</comment>
<evidence type="ECO:0000259" key="7">
    <source>
        <dbReference type="SMART" id="SM01372"/>
    </source>
</evidence>
<dbReference type="PANTHER" id="PTHR12081:SF18">
    <property type="entry name" value="TRANSCRIPTION FACTOR E2F2-RELATED"/>
    <property type="match status" value="1"/>
</dbReference>
<comment type="caution">
    <text evidence="8">The sequence shown here is derived from an EMBL/GenBank/DDBJ whole genome shotgun (WGS) entry which is preliminary data.</text>
</comment>
<dbReference type="PANTHER" id="PTHR12081">
    <property type="entry name" value="TRANSCRIPTION FACTOR E2F"/>
    <property type="match status" value="1"/>
</dbReference>
<evidence type="ECO:0000256" key="5">
    <source>
        <dbReference type="RuleBase" id="RU003796"/>
    </source>
</evidence>
<evidence type="ECO:0000313" key="8">
    <source>
        <dbReference type="EMBL" id="CAK0773013.1"/>
    </source>
</evidence>
<dbReference type="InterPro" id="IPR032198">
    <property type="entry name" value="E2F_CC-MB"/>
</dbReference>
<reference evidence="8 9" key="1">
    <citation type="submission" date="2023-10" db="EMBL/GenBank/DDBJ databases">
        <authorList>
            <person name="Maclean D."/>
            <person name="Macfadyen A."/>
        </authorList>
    </citation>
    <scope>NUCLEOTIDE SEQUENCE [LARGE SCALE GENOMIC DNA]</scope>
</reference>
<dbReference type="GO" id="GO:0000981">
    <property type="term" value="F:DNA-binding transcription factor activity, RNA polymerase II-specific"/>
    <property type="evidence" value="ECO:0007669"/>
    <property type="project" value="TreeGrafter"/>
</dbReference>
<organism evidence="8 9">
    <name type="scientific">Coccomyxa viridis</name>
    <dbReference type="NCBI Taxonomy" id="1274662"/>
    <lineage>
        <taxon>Eukaryota</taxon>
        <taxon>Viridiplantae</taxon>
        <taxon>Chlorophyta</taxon>
        <taxon>core chlorophytes</taxon>
        <taxon>Trebouxiophyceae</taxon>
        <taxon>Trebouxiophyceae incertae sedis</taxon>
        <taxon>Coccomyxaceae</taxon>
        <taxon>Coccomyxa</taxon>
    </lineage>
</organism>
<dbReference type="Gene3D" id="6.10.250.540">
    <property type="match status" value="1"/>
</dbReference>
<dbReference type="SMART" id="SM01372">
    <property type="entry name" value="E2F_TDP"/>
    <property type="match status" value="1"/>
</dbReference>
<feature type="domain" description="E2F/DP family winged-helix DNA-binding" evidence="7">
    <location>
        <begin position="40"/>
        <end position="105"/>
    </location>
</feature>
<dbReference type="EMBL" id="CAUYUE010000005">
    <property type="protein sequence ID" value="CAK0773013.1"/>
    <property type="molecule type" value="Genomic_DNA"/>
</dbReference>
<evidence type="ECO:0000256" key="3">
    <source>
        <dbReference type="ARBA" id="ARBA00023125"/>
    </source>
</evidence>
<sequence>MSESMFGDAGAARNSRRRSTARTGSAKSPATTPGQSAGNRYDSSLGLLTKKFVQLVEAAPDGVLDLNKAAESLNVQKRRIYDITNVLEGIGLIEKKSKNNIQWKPLAGNGDDELSDELDLIRQEIAQLKTDSTVLEQHVVNVRTHIHAMTEDPSNKERLYVTNEDIVKLASIGRDTVFAVTAPQGTSLIVPDPDKTAPGQPPQYRAVLTSDSDPIEVWLVTNNEPAPKPEVESADRLQLPLPPQQPAAPILHASAAPAPAPLLSTPSPQAQASPFFKADPDGEESKAPGGLALGTFPSLFGTGMSGFQSHPQSPSVYMKLPMRDLDTGSCWYESDVPQALGVSDIFDADHSKF</sequence>
<feature type="region of interest" description="Disordered" evidence="6">
    <location>
        <begin position="1"/>
        <end position="40"/>
    </location>
</feature>
<dbReference type="Pfam" id="PF02319">
    <property type="entry name" value="WHD_E2F_TDP"/>
    <property type="match status" value="1"/>
</dbReference>
<dbReference type="InterPro" id="IPR036390">
    <property type="entry name" value="WH_DNA-bd_sf"/>
</dbReference>
<comment type="similarity">
    <text evidence="1 5">Belongs to the E2F/DP family.</text>
</comment>
<keyword evidence="5" id="KW-0539">Nucleus</keyword>
<name>A0AAV1I279_9CHLO</name>
<dbReference type="GO" id="GO:0090575">
    <property type="term" value="C:RNA polymerase II transcription regulator complex"/>
    <property type="evidence" value="ECO:0007669"/>
    <property type="project" value="TreeGrafter"/>
</dbReference>
<dbReference type="FunFam" id="1.10.10.10:FF:000008">
    <property type="entry name" value="E2F transcription factor 1"/>
    <property type="match status" value="1"/>
</dbReference>
<dbReference type="GO" id="GO:0046983">
    <property type="term" value="F:protein dimerization activity"/>
    <property type="evidence" value="ECO:0007669"/>
    <property type="project" value="InterPro"/>
</dbReference>
<keyword evidence="9" id="KW-1185">Reference proteome</keyword>
<dbReference type="GO" id="GO:0000978">
    <property type="term" value="F:RNA polymerase II cis-regulatory region sequence-specific DNA binding"/>
    <property type="evidence" value="ECO:0007669"/>
    <property type="project" value="InterPro"/>
</dbReference>
<evidence type="ECO:0000256" key="2">
    <source>
        <dbReference type="ARBA" id="ARBA00023015"/>
    </source>
</evidence>
<dbReference type="AlphaFoldDB" id="A0AAV1I279"/>
<gene>
    <name evidence="8" type="ORF">CVIRNUC_004022</name>
</gene>
<keyword evidence="3 5" id="KW-0238">DNA-binding</keyword>
<accession>A0AAV1I279</accession>
<dbReference type="SUPFAM" id="SSF144074">
    <property type="entry name" value="E2F-DP heterodimerization region"/>
    <property type="match status" value="1"/>
</dbReference>
<dbReference type="InterPro" id="IPR037241">
    <property type="entry name" value="E2F-DP_heterodim"/>
</dbReference>
<dbReference type="Gene3D" id="1.10.10.10">
    <property type="entry name" value="Winged helix-like DNA-binding domain superfamily/Winged helix DNA-binding domain"/>
    <property type="match status" value="1"/>
</dbReference>
<feature type="compositionally biased region" description="Polar residues" evidence="6">
    <location>
        <begin position="28"/>
        <end position="40"/>
    </location>
</feature>
<keyword evidence="2 5" id="KW-0805">Transcription regulation</keyword>
<dbReference type="SUPFAM" id="SSF46785">
    <property type="entry name" value="Winged helix' DNA-binding domain"/>
    <property type="match status" value="1"/>
</dbReference>
<dbReference type="Pfam" id="PF16421">
    <property type="entry name" value="E2F_CC-MB"/>
    <property type="match status" value="1"/>
</dbReference>
<dbReference type="CDD" id="cd14660">
    <property type="entry name" value="E2F_DD"/>
    <property type="match status" value="1"/>
</dbReference>
<dbReference type="InterPro" id="IPR003316">
    <property type="entry name" value="E2F_WHTH_DNA-bd_dom"/>
</dbReference>
<evidence type="ECO:0000256" key="4">
    <source>
        <dbReference type="ARBA" id="ARBA00023163"/>
    </source>
</evidence>
<protein>
    <recommendedName>
        <fullName evidence="7">E2F/DP family winged-helix DNA-binding domain-containing protein</fullName>
    </recommendedName>
</protein>